<dbReference type="InterPro" id="IPR011429">
    <property type="entry name" value="Cyt_c_Planctomycete-type"/>
</dbReference>
<evidence type="ECO:0000259" key="3">
    <source>
        <dbReference type="Pfam" id="PF07635"/>
    </source>
</evidence>
<dbReference type="AlphaFoldDB" id="A0A5C5Y3T6"/>
<dbReference type="Proteomes" id="UP000317238">
    <property type="component" value="Unassembled WGS sequence"/>
</dbReference>
<evidence type="ECO:0000259" key="1">
    <source>
        <dbReference type="Pfam" id="PF07583"/>
    </source>
</evidence>
<reference evidence="4 5" key="1">
    <citation type="submission" date="2019-02" db="EMBL/GenBank/DDBJ databases">
        <title>Deep-cultivation of Planctomycetes and their phenomic and genomic characterization uncovers novel biology.</title>
        <authorList>
            <person name="Wiegand S."/>
            <person name="Jogler M."/>
            <person name="Boedeker C."/>
            <person name="Pinto D."/>
            <person name="Vollmers J."/>
            <person name="Rivas-Marin E."/>
            <person name="Kohn T."/>
            <person name="Peeters S.H."/>
            <person name="Heuer A."/>
            <person name="Rast P."/>
            <person name="Oberbeckmann S."/>
            <person name="Bunk B."/>
            <person name="Jeske O."/>
            <person name="Meyerdierks A."/>
            <person name="Storesund J.E."/>
            <person name="Kallscheuer N."/>
            <person name="Luecker S."/>
            <person name="Lage O.M."/>
            <person name="Pohl T."/>
            <person name="Merkel B.J."/>
            <person name="Hornburger P."/>
            <person name="Mueller R.-W."/>
            <person name="Bruemmer F."/>
            <person name="Labrenz M."/>
            <person name="Spormann A.M."/>
            <person name="Op Den Camp H."/>
            <person name="Overmann J."/>
            <person name="Amann R."/>
            <person name="Jetten M.S.M."/>
            <person name="Mascher T."/>
            <person name="Medema M.H."/>
            <person name="Devos D.P."/>
            <person name="Kaster A.-K."/>
            <person name="Ovreas L."/>
            <person name="Rohde M."/>
            <person name="Galperin M.Y."/>
            <person name="Jogler C."/>
        </authorList>
    </citation>
    <scope>NUCLEOTIDE SEQUENCE [LARGE SCALE GENOMIC DNA]</scope>
    <source>
        <strain evidence="4 5">Pan14r</strain>
    </source>
</reference>
<evidence type="ECO:0000259" key="2">
    <source>
        <dbReference type="Pfam" id="PF07587"/>
    </source>
</evidence>
<feature type="domain" description="DUF1549" evidence="1">
    <location>
        <begin position="208"/>
        <end position="409"/>
    </location>
</feature>
<name>A0A5C5Y3T6_9PLAN</name>
<dbReference type="InterPro" id="IPR011444">
    <property type="entry name" value="DUF1549"/>
</dbReference>
<sequence length="922" mass="102872">MPRVDVDPSWMLRRPRRLWGLCLPTMLACLAFGGTIAALADPPEPPPRETPNRDAVDFFESSIRPLLIDHCYDCHSVEADAAEGELRVDDGEALLSGGSRGAAVVPGKPDQSLIVRAIEYQDTSMQMPPDGKLDAESIEAIRTWIRNGAVDPRKSVVDDSMETTEQASPIDRDPSTHWAFVPPRRIHADRWQSIDVNDLPHEPNDPLDVVAMDAAVRHGAEPNDLADRETLIRRLYFDLVGTPPDVDQIARFVSDERPDAYQRLVDRLIAAPDFGERFARHWMDVARYADTIGYGLAGRDRRLHGSERYRDWLTRAFATDMPYDEMLMHQLAGDRTDPGNESGNLDAMGFLTIGRRFLNRHDVIDDRIDVVTRGLMGLTVTCARCHDHKFDPIPMADYYSLYGVFQSSREVDEKHASPLAMVDVDKPRDTAIFLRGQPGNRGDVAPRRFLTSLRRDDEPRFNDGSGRLELARRIADPDNPLTARVMVNRVWGHLMGRHLIDSPSDFGFRTSPPAIPELLDDLAAEFAKDWSVQRLVRRIVTTRLYRQSSAVDEESFSADPDNQYFARAIRRRRDFESLRDSALCAAGVLDRQVGGPPVDITASTVTPRKTIYAMIDRQNLPSLFRTFDSASPDAHMPRRYFTTVPQQALFLINHRQSVSLSQSLAARVRASVRQDSSGVDSDDPAVLAGHMVRLVYGREPTDQETLWLTKFLSDGATPFQQPADPRTLWTYGTGRIGDGGVEEFSPLGVFQNDRWQAETTFPSPGRLGHAFLASENGHPGPGERGAVVRRWTVPRDGVVKVTGMIGHRNREGDGVVAAIFAGGRRLFRGTQKSNNRPLGPLTSKVRRGDVLDFAAGAGPSGNHDSFFWRINITLTADDGEVIEADSRRDFSGPLDTSGPAKLDCLEQLAQVLWISNEFAFVD</sequence>
<accession>A0A5C5Y3T6</accession>
<dbReference type="InterPro" id="IPR022655">
    <property type="entry name" value="DUF1553"/>
</dbReference>
<dbReference type="RefSeq" id="WP_197203215.1">
    <property type="nucleotide sequence ID" value="NZ_SJPL01000001.1"/>
</dbReference>
<feature type="domain" description="Cytochrome C Planctomycete-type" evidence="3">
    <location>
        <begin position="71"/>
        <end position="131"/>
    </location>
</feature>
<feature type="domain" description="DUF1553" evidence="2">
    <location>
        <begin position="466"/>
        <end position="711"/>
    </location>
</feature>
<proteinExistence type="predicted"/>
<dbReference type="PANTHER" id="PTHR35889">
    <property type="entry name" value="CYCLOINULO-OLIGOSACCHARIDE FRUCTANOTRANSFERASE-RELATED"/>
    <property type="match status" value="1"/>
</dbReference>
<evidence type="ECO:0000313" key="5">
    <source>
        <dbReference type="Proteomes" id="UP000317238"/>
    </source>
</evidence>
<dbReference type="Pfam" id="PF07587">
    <property type="entry name" value="PSD1"/>
    <property type="match status" value="1"/>
</dbReference>
<dbReference type="PROSITE" id="PS51257">
    <property type="entry name" value="PROKAR_LIPOPROTEIN"/>
    <property type="match status" value="1"/>
</dbReference>
<comment type="caution">
    <text evidence="4">The sequence shown here is derived from an EMBL/GenBank/DDBJ whole genome shotgun (WGS) entry which is preliminary data.</text>
</comment>
<evidence type="ECO:0000313" key="4">
    <source>
        <dbReference type="EMBL" id="TWT68102.1"/>
    </source>
</evidence>
<dbReference type="Pfam" id="PF07583">
    <property type="entry name" value="PSCyt2"/>
    <property type="match status" value="1"/>
</dbReference>
<protein>
    <submittedName>
        <fullName evidence="4">Planctomycete cytochrome C</fullName>
    </submittedName>
</protein>
<dbReference type="Pfam" id="PF07635">
    <property type="entry name" value="PSCyt1"/>
    <property type="match status" value="1"/>
</dbReference>
<keyword evidence="5" id="KW-1185">Reference proteome</keyword>
<dbReference type="EMBL" id="SJPL01000001">
    <property type="protein sequence ID" value="TWT68102.1"/>
    <property type="molecule type" value="Genomic_DNA"/>
</dbReference>
<gene>
    <name evidence="4" type="ORF">Pan14r_03400</name>
</gene>
<dbReference type="PANTHER" id="PTHR35889:SF3">
    <property type="entry name" value="F-BOX DOMAIN-CONTAINING PROTEIN"/>
    <property type="match status" value="1"/>
</dbReference>
<organism evidence="4 5">
    <name type="scientific">Crateriforma conspicua</name>
    <dbReference type="NCBI Taxonomy" id="2527996"/>
    <lineage>
        <taxon>Bacteria</taxon>
        <taxon>Pseudomonadati</taxon>
        <taxon>Planctomycetota</taxon>
        <taxon>Planctomycetia</taxon>
        <taxon>Planctomycetales</taxon>
        <taxon>Planctomycetaceae</taxon>
        <taxon>Crateriforma</taxon>
    </lineage>
</organism>